<name>A0A4S4MW72_9APHY</name>
<dbReference type="PANTHER" id="PTHR28041:SF1">
    <property type="entry name" value="LARGE RIBOSOMAL SUBUNIT PROTEIN ML59"/>
    <property type="match status" value="1"/>
</dbReference>
<keyword evidence="3" id="KW-1185">Reference proteome</keyword>
<evidence type="ECO:0000259" key="1">
    <source>
        <dbReference type="Pfam" id="PF18126"/>
    </source>
</evidence>
<comment type="caution">
    <text evidence="2">The sequence shown here is derived from an EMBL/GenBank/DDBJ whole genome shotgun (WGS) entry which is preliminary data.</text>
</comment>
<dbReference type="InterPro" id="IPR037507">
    <property type="entry name" value="Ribosomal_mL59"/>
</dbReference>
<evidence type="ECO:0000313" key="2">
    <source>
        <dbReference type="EMBL" id="THH30599.1"/>
    </source>
</evidence>
<proteinExistence type="predicted"/>
<gene>
    <name evidence="2" type="ORF">EUX98_g3571</name>
</gene>
<feature type="domain" description="Large ribosomal subunit protein mL59" evidence="1">
    <location>
        <begin position="4"/>
        <end position="175"/>
    </location>
</feature>
<dbReference type="Proteomes" id="UP000308730">
    <property type="component" value="Unassembled WGS sequence"/>
</dbReference>
<organism evidence="2 3">
    <name type="scientific">Antrodiella citrinella</name>
    <dbReference type="NCBI Taxonomy" id="2447956"/>
    <lineage>
        <taxon>Eukaryota</taxon>
        <taxon>Fungi</taxon>
        <taxon>Dikarya</taxon>
        <taxon>Basidiomycota</taxon>
        <taxon>Agaricomycotina</taxon>
        <taxon>Agaricomycetes</taxon>
        <taxon>Polyporales</taxon>
        <taxon>Steccherinaceae</taxon>
        <taxon>Antrodiella</taxon>
    </lineage>
</organism>
<dbReference type="GO" id="GO:0003735">
    <property type="term" value="F:structural constituent of ribosome"/>
    <property type="evidence" value="ECO:0007669"/>
    <property type="project" value="InterPro"/>
</dbReference>
<dbReference type="EMBL" id="SGPM01000074">
    <property type="protein sequence ID" value="THH30599.1"/>
    <property type="molecule type" value="Genomic_DNA"/>
</dbReference>
<dbReference type="PANTHER" id="PTHR28041">
    <property type="entry name" value="54S RIBOSOMAL PROTEIN L25, MITOCHONDRIAL"/>
    <property type="match status" value="1"/>
</dbReference>
<accession>A0A4S4MW72</accession>
<evidence type="ECO:0000313" key="3">
    <source>
        <dbReference type="Proteomes" id="UP000308730"/>
    </source>
</evidence>
<dbReference type="AlphaFoldDB" id="A0A4S4MW72"/>
<dbReference type="OrthoDB" id="18529at2759"/>
<dbReference type="InterPro" id="IPR040922">
    <property type="entry name" value="Ribosomal_mL59_dom"/>
</dbReference>
<protein>
    <recommendedName>
        <fullName evidence="1">Large ribosomal subunit protein mL59 domain-containing protein</fullName>
    </recommendedName>
</protein>
<dbReference type="GO" id="GO:0005762">
    <property type="term" value="C:mitochondrial large ribosomal subunit"/>
    <property type="evidence" value="ECO:0007669"/>
    <property type="project" value="InterPro"/>
</dbReference>
<reference evidence="2 3" key="1">
    <citation type="submission" date="2019-02" db="EMBL/GenBank/DDBJ databases">
        <title>Genome sequencing of the rare red list fungi Antrodiella citrinella (Flaviporus citrinellus).</title>
        <authorList>
            <person name="Buettner E."/>
            <person name="Kellner H."/>
        </authorList>
    </citation>
    <scope>NUCLEOTIDE SEQUENCE [LARGE SCALE GENOMIC DNA]</scope>
    <source>
        <strain evidence="2 3">DSM 108506</strain>
    </source>
</reference>
<dbReference type="Pfam" id="PF18126">
    <property type="entry name" value="Mitoc_mL59"/>
    <property type="match status" value="1"/>
</dbReference>
<sequence length="199" mass="22327">MAAQAVHHFRLRELQPLLKASAPRTAPKVKLPNPFIARKNPESGRWAPPKYSLRQQADLVKRARQSNLLHLLPAGPKLAPSVLQQAREAAIASSSASAEAEAAHEETEVGLAAQEIEWEGEVKERVVAGAHVGNRLYAGKKRMFKGHKWERTLEKRTAKRKMLLESMPARIQRFRTVYKRRRPNPLSVPLASKSGKLPF</sequence>